<protein>
    <submittedName>
        <fullName evidence="1">Uncharacterized protein</fullName>
    </submittedName>
</protein>
<evidence type="ECO:0000313" key="2">
    <source>
        <dbReference type="Proteomes" id="UP000030645"/>
    </source>
</evidence>
<reference evidence="2" key="1">
    <citation type="submission" date="2013-01" db="EMBL/GenBank/DDBJ databases">
        <title>Draft Genome Sequence of a Mulberry Tree, Morus notabilis C.K. Schneid.</title>
        <authorList>
            <person name="He N."/>
            <person name="Zhao S."/>
        </authorList>
    </citation>
    <scope>NUCLEOTIDE SEQUENCE</scope>
</reference>
<gene>
    <name evidence="1" type="ORF">L484_015911</name>
</gene>
<evidence type="ECO:0000313" key="1">
    <source>
        <dbReference type="EMBL" id="EXB46050.1"/>
    </source>
</evidence>
<keyword evidence="2" id="KW-1185">Reference proteome</keyword>
<dbReference type="AlphaFoldDB" id="W9QPE1"/>
<organism evidence="1 2">
    <name type="scientific">Morus notabilis</name>
    <dbReference type="NCBI Taxonomy" id="981085"/>
    <lineage>
        <taxon>Eukaryota</taxon>
        <taxon>Viridiplantae</taxon>
        <taxon>Streptophyta</taxon>
        <taxon>Embryophyta</taxon>
        <taxon>Tracheophyta</taxon>
        <taxon>Spermatophyta</taxon>
        <taxon>Magnoliopsida</taxon>
        <taxon>eudicotyledons</taxon>
        <taxon>Gunneridae</taxon>
        <taxon>Pentapetalae</taxon>
        <taxon>rosids</taxon>
        <taxon>fabids</taxon>
        <taxon>Rosales</taxon>
        <taxon>Moraceae</taxon>
        <taxon>Moreae</taxon>
        <taxon>Morus</taxon>
    </lineage>
</organism>
<dbReference type="Proteomes" id="UP000030645">
    <property type="component" value="Unassembled WGS sequence"/>
</dbReference>
<dbReference type="EMBL" id="KE343920">
    <property type="protein sequence ID" value="EXB46050.1"/>
    <property type="molecule type" value="Genomic_DNA"/>
</dbReference>
<proteinExistence type="predicted"/>
<name>W9QPE1_9ROSA</name>
<accession>W9QPE1</accession>
<sequence>MKLNGYQPCKERQKCIKWVDLATLDRAHRESSDSVYVVLCPPAMKIFHRNKSRLDLDDIPPLRSGAFYSPGEPLMV</sequence>